<dbReference type="EMBL" id="ACEC01000127">
    <property type="protein sequence ID" value="EEG28695.1"/>
    <property type="molecule type" value="Genomic_DNA"/>
</dbReference>
<dbReference type="HOGENOM" id="CLU_083843_2_0_9"/>
<keyword evidence="1" id="KW-1133">Transmembrane helix</keyword>
<dbReference type="PANTHER" id="PTHR40078:SF1">
    <property type="entry name" value="INTEGRAL MEMBRANE PROTEIN"/>
    <property type="match status" value="1"/>
</dbReference>
<feature type="transmembrane region" description="Helical" evidence="1">
    <location>
        <begin position="102"/>
        <end position="123"/>
    </location>
</feature>
<comment type="caution">
    <text evidence="2">The sequence shown here is derived from an EMBL/GenBank/DDBJ whole genome shotgun (WGS) entry which is preliminary data.</text>
</comment>
<organism evidence="2 3">
    <name type="scientific">[Clostridium] methylpentosum DSM 5476</name>
    <dbReference type="NCBI Taxonomy" id="537013"/>
    <lineage>
        <taxon>Bacteria</taxon>
        <taxon>Bacillati</taxon>
        <taxon>Bacillota</taxon>
        <taxon>Clostridia</taxon>
        <taxon>Eubacteriales</taxon>
        <taxon>Oscillospiraceae</taxon>
        <taxon>Oscillospiraceae incertae sedis</taxon>
    </lineage>
</organism>
<keyword evidence="1" id="KW-0812">Transmembrane</keyword>
<sequence length="205" mass="22717">MTKRIILYVVGLNLIAVAVVLNIRYATGVAAFSSVMYAISEIYGISLGTASILCYLIFVLLQCILSRKITLTYVLEIPLSFAFGFLTDFYDFLIPELNFSLFFRGIFFILTMFITAMGVFLCVKTDLVLTPTDGIVNTISEVFHIPFSTVKNVFDISLVAVSAILCLANQTSFYGIGIGTVLSAVFLGRIIKIYELHIPIFKQAK</sequence>
<dbReference type="STRING" id="537013.CLOSTMETH_03698"/>
<protein>
    <recommendedName>
        <fullName evidence="4">Integral membrane protein</fullName>
    </recommendedName>
</protein>
<evidence type="ECO:0008006" key="4">
    <source>
        <dbReference type="Google" id="ProtNLM"/>
    </source>
</evidence>
<dbReference type="InterPro" id="IPR038750">
    <property type="entry name" value="YczE/YyaS-like"/>
</dbReference>
<dbReference type="Pfam" id="PF19700">
    <property type="entry name" value="DUF6198"/>
    <property type="match status" value="1"/>
</dbReference>
<gene>
    <name evidence="2" type="ORF">CLOSTMETH_03698</name>
</gene>
<feature type="transmembrane region" description="Helical" evidence="1">
    <location>
        <begin position="73"/>
        <end position="90"/>
    </location>
</feature>
<feature type="transmembrane region" description="Helical" evidence="1">
    <location>
        <begin position="5"/>
        <end position="23"/>
    </location>
</feature>
<dbReference type="PANTHER" id="PTHR40078">
    <property type="entry name" value="INTEGRAL MEMBRANE PROTEIN-RELATED"/>
    <property type="match status" value="1"/>
</dbReference>
<keyword evidence="3" id="KW-1185">Reference proteome</keyword>
<dbReference type="eggNOG" id="COG2364">
    <property type="taxonomic scope" value="Bacteria"/>
</dbReference>
<keyword evidence="1" id="KW-0472">Membrane</keyword>
<proteinExistence type="predicted"/>
<evidence type="ECO:0000256" key="1">
    <source>
        <dbReference type="SAM" id="Phobius"/>
    </source>
</evidence>
<dbReference type="AlphaFoldDB" id="C0EIK3"/>
<reference evidence="2 3" key="2">
    <citation type="submission" date="2009-02" db="EMBL/GenBank/DDBJ databases">
        <title>Draft genome sequence of Clostridium methylpentosum (DSM 5476).</title>
        <authorList>
            <person name="Sudarsanam P."/>
            <person name="Ley R."/>
            <person name="Guruge J."/>
            <person name="Turnbaugh P.J."/>
            <person name="Mahowald M."/>
            <person name="Liep D."/>
            <person name="Gordon J."/>
        </authorList>
    </citation>
    <scope>NUCLEOTIDE SEQUENCE [LARGE SCALE GENOMIC DNA]</scope>
    <source>
        <strain evidence="2 3">DSM 5476</strain>
    </source>
</reference>
<accession>C0EIK3</accession>
<name>C0EIK3_9FIRM</name>
<dbReference type="Proteomes" id="UP000003340">
    <property type="component" value="Unassembled WGS sequence"/>
</dbReference>
<feature type="transmembrane region" description="Helical" evidence="1">
    <location>
        <begin position="35"/>
        <end position="61"/>
    </location>
</feature>
<evidence type="ECO:0000313" key="2">
    <source>
        <dbReference type="EMBL" id="EEG28695.1"/>
    </source>
</evidence>
<evidence type="ECO:0000313" key="3">
    <source>
        <dbReference type="Proteomes" id="UP000003340"/>
    </source>
</evidence>
<reference evidence="2 3" key="1">
    <citation type="submission" date="2009-01" db="EMBL/GenBank/DDBJ databases">
        <authorList>
            <person name="Fulton L."/>
            <person name="Clifton S."/>
            <person name="Fulton B."/>
            <person name="Xu J."/>
            <person name="Minx P."/>
            <person name="Pepin K.H."/>
            <person name="Johnson M."/>
            <person name="Bhonagiri V."/>
            <person name="Nash W.E."/>
            <person name="Mardis E.R."/>
            <person name="Wilson R.K."/>
        </authorList>
    </citation>
    <scope>NUCLEOTIDE SEQUENCE [LARGE SCALE GENOMIC DNA]</scope>
    <source>
        <strain evidence="2 3">DSM 5476</strain>
    </source>
</reference>